<reference evidence="1" key="1">
    <citation type="journal article" date="2015" name="Nature">
        <title>Complex archaea that bridge the gap between prokaryotes and eukaryotes.</title>
        <authorList>
            <person name="Spang A."/>
            <person name="Saw J.H."/>
            <person name="Jorgensen S.L."/>
            <person name="Zaremba-Niedzwiedzka K."/>
            <person name="Martijn J."/>
            <person name="Lind A.E."/>
            <person name="van Eijk R."/>
            <person name="Schleper C."/>
            <person name="Guy L."/>
            <person name="Ettema T.J."/>
        </authorList>
    </citation>
    <scope>NUCLEOTIDE SEQUENCE</scope>
</reference>
<accession>A0A0F8ZU53</accession>
<evidence type="ECO:0000313" key="1">
    <source>
        <dbReference type="EMBL" id="KKK69949.1"/>
    </source>
</evidence>
<sequence>MKKALVAMLVVLLLGVAAPL</sequence>
<name>A0A0F8ZU53_9ZZZZ</name>
<dbReference type="EMBL" id="LAZR01058411">
    <property type="protein sequence ID" value="KKK69949.1"/>
    <property type="molecule type" value="Genomic_DNA"/>
</dbReference>
<protein>
    <submittedName>
        <fullName evidence="1">Uncharacterized protein</fullName>
    </submittedName>
</protein>
<comment type="caution">
    <text evidence="1">The sequence shown here is derived from an EMBL/GenBank/DDBJ whole genome shotgun (WGS) entry which is preliminary data.</text>
</comment>
<proteinExistence type="predicted"/>
<gene>
    <name evidence="1" type="ORF">LCGC14_2928930</name>
</gene>
<dbReference type="AlphaFoldDB" id="A0A0F8ZU53"/>
<feature type="non-terminal residue" evidence="1">
    <location>
        <position position="20"/>
    </location>
</feature>
<organism evidence="1">
    <name type="scientific">marine sediment metagenome</name>
    <dbReference type="NCBI Taxonomy" id="412755"/>
    <lineage>
        <taxon>unclassified sequences</taxon>
        <taxon>metagenomes</taxon>
        <taxon>ecological metagenomes</taxon>
    </lineage>
</organism>